<accession>A0A919L270</accession>
<dbReference type="EMBL" id="BNAT01000001">
    <property type="protein sequence ID" value="GHH81193.1"/>
    <property type="molecule type" value="Genomic_DNA"/>
</dbReference>
<name>A0A919L270_9ACTN</name>
<dbReference type="AlphaFoldDB" id="A0A919L270"/>
<proteinExistence type="predicted"/>
<dbReference type="Proteomes" id="UP000603227">
    <property type="component" value="Unassembled WGS sequence"/>
</dbReference>
<reference evidence="1" key="2">
    <citation type="submission" date="2020-09" db="EMBL/GenBank/DDBJ databases">
        <authorList>
            <person name="Sun Q."/>
            <person name="Zhou Y."/>
        </authorList>
    </citation>
    <scope>NUCLEOTIDE SEQUENCE</scope>
    <source>
        <strain evidence="1">CGMCC 4.7403</strain>
    </source>
</reference>
<protein>
    <submittedName>
        <fullName evidence="1">Uncharacterized protein</fullName>
    </submittedName>
</protein>
<evidence type="ECO:0000313" key="1">
    <source>
        <dbReference type="EMBL" id="GHH81193.1"/>
    </source>
</evidence>
<sequence length="197" mass="22315">MTQPLKAHAGAAAPRSEAMCREVRRSPVFHRLVPMESGIGWPLPVPVVQDGVPRVYVRLPLFVLRPDPAGGADLFPPFATATLDWSTRRLVEYADLRFKEPQRSRAEWSQPVGRFPHPAVEGLTTDVYRDLRTRLFGLYDELFDELTVGRQPGGGWAEEFGGLLGRLLEPALVPYYRRLAPKFLGRHLPDRHLPDER</sequence>
<keyword evidence="2" id="KW-1185">Reference proteome</keyword>
<gene>
    <name evidence="1" type="ORF">GCM10017771_02450</name>
</gene>
<evidence type="ECO:0000313" key="2">
    <source>
        <dbReference type="Proteomes" id="UP000603227"/>
    </source>
</evidence>
<reference evidence="1" key="1">
    <citation type="journal article" date="2014" name="Int. J. Syst. Evol. Microbiol.">
        <title>Complete genome sequence of Corynebacterium casei LMG S-19264T (=DSM 44701T), isolated from a smear-ripened cheese.</title>
        <authorList>
            <consortium name="US DOE Joint Genome Institute (JGI-PGF)"/>
            <person name="Walter F."/>
            <person name="Albersmeier A."/>
            <person name="Kalinowski J."/>
            <person name="Ruckert C."/>
        </authorList>
    </citation>
    <scope>NUCLEOTIDE SEQUENCE</scope>
    <source>
        <strain evidence="1">CGMCC 4.7403</strain>
    </source>
</reference>
<comment type="caution">
    <text evidence="1">The sequence shown here is derived from an EMBL/GenBank/DDBJ whole genome shotgun (WGS) entry which is preliminary data.</text>
</comment>
<organism evidence="1 2">
    <name type="scientific">Streptomyces capitiformicae</name>
    <dbReference type="NCBI Taxonomy" id="2014920"/>
    <lineage>
        <taxon>Bacteria</taxon>
        <taxon>Bacillati</taxon>
        <taxon>Actinomycetota</taxon>
        <taxon>Actinomycetes</taxon>
        <taxon>Kitasatosporales</taxon>
        <taxon>Streptomycetaceae</taxon>
        <taxon>Streptomyces</taxon>
    </lineage>
</organism>